<dbReference type="AlphaFoldDB" id="E6Y8M9"/>
<evidence type="ECO:0000256" key="1">
    <source>
        <dbReference type="ARBA" id="ARBA00007664"/>
    </source>
</evidence>
<proteinExistence type="evidence at transcript level"/>
<evidence type="ECO:0000256" key="5">
    <source>
        <dbReference type="ARBA" id="ARBA00023157"/>
    </source>
</evidence>
<dbReference type="InterPro" id="IPR050430">
    <property type="entry name" value="Peptidase_S1"/>
</dbReference>
<dbReference type="GO" id="GO:0004252">
    <property type="term" value="F:serine-type endopeptidase activity"/>
    <property type="evidence" value="ECO:0007669"/>
    <property type="project" value="InterPro"/>
</dbReference>
<evidence type="ECO:0000256" key="7">
    <source>
        <dbReference type="SAM" id="SignalP"/>
    </source>
</evidence>
<evidence type="ECO:0000256" key="4">
    <source>
        <dbReference type="ARBA" id="ARBA00022825"/>
    </source>
</evidence>
<dbReference type="MEROPS" id="S01.438"/>
<keyword evidence="3 6" id="KW-0378">Hydrolase</keyword>
<keyword evidence="7" id="KW-0732">Signal</keyword>
<dbReference type="PRINTS" id="PR00722">
    <property type="entry name" value="CHYMOTRYPSIN"/>
</dbReference>
<dbReference type="FunFam" id="2.40.10.10:FF:000068">
    <property type="entry name" value="transmembrane protease serine 2"/>
    <property type="match status" value="1"/>
</dbReference>
<feature type="signal peptide" evidence="7">
    <location>
        <begin position="1"/>
        <end position="16"/>
    </location>
</feature>
<evidence type="ECO:0000313" key="9">
    <source>
        <dbReference type="EMBL" id="ACU00115.1"/>
    </source>
</evidence>
<dbReference type="SMART" id="SM00020">
    <property type="entry name" value="Tryp_SPc"/>
    <property type="match status" value="1"/>
</dbReference>
<dbReference type="InterPro" id="IPR033116">
    <property type="entry name" value="TRYPSIN_SER"/>
</dbReference>
<keyword evidence="2 6" id="KW-0645">Protease</keyword>
<evidence type="ECO:0000256" key="3">
    <source>
        <dbReference type="ARBA" id="ARBA00022801"/>
    </source>
</evidence>
<evidence type="ECO:0000256" key="6">
    <source>
        <dbReference type="RuleBase" id="RU363034"/>
    </source>
</evidence>
<dbReference type="InterPro" id="IPR043504">
    <property type="entry name" value="Peptidase_S1_PA_chymotrypsin"/>
</dbReference>
<dbReference type="Gene3D" id="2.40.10.10">
    <property type="entry name" value="Trypsin-like serine proteases"/>
    <property type="match status" value="2"/>
</dbReference>
<dbReference type="Pfam" id="PF00089">
    <property type="entry name" value="Trypsin"/>
    <property type="match status" value="1"/>
</dbReference>
<dbReference type="EMBL" id="FJ573147">
    <property type="protein sequence ID" value="ACU00115.1"/>
    <property type="molecule type" value="mRNA"/>
</dbReference>
<dbReference type="InterPro" id="IPR018114">
    <property type="entry name" value="TRYPSIN_HIS"/>
</dbReference>
<dbReference type="PANTHER" id="PTHR24276:SF91">
    <property type="entry name" value="AT26814P-RELATED"/>
    <property type="match status" value="1"/>
</dbReference>
<evidence type="ECO:0000259" key="8">
    <source>
        <dbReference type="PROSITE" id="PS50240"/>
    </source>
</evidence>
<name>E6Y8M9_HOLOL</name>
<dbReference type="InterPro" id="IPR001314">
    <property type="entry name" value="Peptidase_S1A"/>
</dbReference>
<comment type="similarity">
    <text evidence="1">Belongs to the peptidase S1 family.</text>
</comment>
<protein>
    <submittedName>
        <fullName evidence="9">Serine protease 2</fullName>
    </submittedName>
</protein>
<accession>E6Y8M9</accession>
<sequence length="261" mass="27099">MFAFAVLLALGATVSAYPRTSLPAYLNNPKIDTNGSWRIVGGENAAPGEFPFIVSLRGSANNHFCGGSIINPRSVLTAAHCLIGASPSQVFAVAGTNTLNSGGVTIGSQSLIINPDYDDVTIANDIGVVLLQGDFAFSNLIAPVELSNTNVGSVPATLSGWGVTGVDEIVAPNDLQRLSTQTIENFMCQMFWGSDVTASQICIMSPIGQGACFGDSGGPLIDSNSRVQLGTVSRGYPCAVGFPDIFARVSAFNSWINSVSA</sequence>
<dbReference type="PROSITE" id="PS50240">
    <property type="entry name" value="TRYPSIN_DOM"/>
    <property type="match status" value="1"/>
</dbReference>
<dbReference type="PROSITE" id="PS00135">
    <property type="entry name" value="TRYPSIN_SER"/>
    <property type="match status" value="1"/>
</dbReference>
<reference evidence="9" key="1">
    <citation type="submission" date="2008-12" db="EMBL/GenBank/DDBJ databases">
        <authorList>
            <person name="Zhou H."/>
            <person name="Li C."/>
            <person name="Li G."/>
        </authorList>
    </citation>
    <scope>NUCLEOTIDE SEQUENCE</scope>
</reference>
<evidence type="ECO:0000256" key="2">
    <source>
        <dbReference type="ARBA" id="ARBA00022670"/>
    </source>
</evidence>
<dbReference type="InterPro" id="IPR009003">
    <property type="entry name" value="Peptidase_S1_PA"/>
</dbReference>
<organism evidence="9">
    <name type="scientific">Holotrichia oblita</name>
    <name type="common">Chafer beetle</name>
    <dbReference type="NCBI Taxonomy" id="644536"/>
    <lineage>
        <taxon>Eukaryota</taxon>
        <taxon>Metazoa</taxon>
        <taxon>Ecdysozoa</taxon>
        <taxon>Arthropoda</taxon>
        <taxon>Hexapoda</taxon>
        <taxon>Insecta</taxon>
        <taxon>Pterygota</taxon>
        <taxon>Neoptera</taxon>
        <taxon>Endopterygota</taxon>
        <taxon>Coleoptera</taxon>
        <taxon>Polyphaga</taxon>
        <taxon>Scarabaeiformia</taxon>
        <taxon>Scarabaeidae</taxon>
        <taxon>Melolonthinae</taxon>
        <taxon>Holotrichia</taxon>
    </lineage>
</organism>
<keyword evidence="4 6" id="KW-0720">Serine protease</keyword>
<dbReference type="CDD" id="cd00190">
    <property type="entry name" value="Tryp_SPc"/>
    <property type="match status" value="1"/>
</dbReference>
<dbReference type="PANTHER" id="PTHR24276">
    <property type="entry name" value="POLYSERASE-RELATED"/>
    <property type="match status" value="1"/>
</dbReference>
<feature type="domain" description="Peptidase S1" evidence="8">
    <location>
        <begin position="39"/>
        <end position="261"/>
    </location>
</feature>
<keyword evidence="5" id="KW-1015">Disulfide bond</keyword>
<dbReference type="PROSITE" id="PS00134">
    <property type="entry name" value="TRYPSIN_HIS"/>
    <property type="match status" value="1"/>
</dbReference>
<feature type="chain" id="PRO_5003216190" evidence="7">
    <location>
        <begin position="17"/>
        <end position="261"/>
    </location>
</feature>
<dbReference type="InterPro" id="IPR001254">
    <property type="entry name" value="Trypsin_dom"/>
</dbReference>
<dbReference type="SUPFAM" id="SSF50494">
    <property type="entry name" value="Trypsin-like serine proteases"/>
    <property type="match status" value="1"/>
</dbReference>
<dbReference type="GO" id="GO:0006508">
    <property type="term" value="P:proteolysis"/>
    <property type="evidence" value="ECO:0007669"/>
    <property type="project" value="UniProtKB-KW"/>
</dbReference>